<dbReference type="Proteomes" id="UP000012997">
    <property type="component" value="Segment"/>
</dbReference>
<accession>N0DQP6</accession>
<evidence type="ECO:0000313" key="2">
    <source>
        <dbReference type="Proteomes" id="UP000012997"/>
    </source>
</evidence>
<evidence type="ECO:0000313" key="1">
    <source>
        <dbReference type="EMBL" id="BAN16829.1"/>
    </source>
</evidence>
<keyword evidence="2" id="KW-1185">Reference proteome</keyword>
<organism evidence="1 2">
    <name type="scientific">Edwardsiella phage PEi21</name>
    <dbReference type="NCBI Taxonomy" id="1325372"/>
    <lineage>
        <taxon>Viruses</taxon>
        <taxon>Duplodnaviria</taxon>
        <taxon>Heunggongvirae</taxon>
        <taxon>Uroviricota</taxon>
        <taxon>Caudoviricetes</taxon>
        <taxon>Yokohamavirus</taxon>
        <taxon>Yokohamavirus PEi21</taxon>
    </lineage>
</organism>
<dbReference type="EMBL" id="AP013057">
    <property type="protein sequence ID" value="BAN16829.1"/>
    <property type="molecule type" value="Genomic_DNA"/>
</dbReference>
<sequence length="159" mass="17238">MPTPSWFNANIHIQDAMPVKIDNPLSTATAGITIVRSSITANPVMDRFNKDVIIDVTASAYMTYNTTGLGSSLPDGKYSTLFFLDFKGLVLDGQYVFPESVVGSVGGASSWYFKGGRSDELIMNTVTNGSNATGDAYITLRYMMANVNFGYGVLFPQFV</sequence>
<dbReference type="RefSeq" id="YP_008869232.1">
    <property type="nucleotide sequence ID" value="NC_021342.2"/>
</dbReference>
<dbReference type="KEGG" id="vg:16212533"/>
<name>N0DQP6_9CAUD</name>
<reference evidence="1 2" key="1">
    <citation type="journal article" date="2014" name="Genome Announc.">
        <title>Complete Genome Sequence of the Edwardsiella ictaluri-Specific Bacteriophage PEi21, Isolated from River Water in Japan.</title>
        <authorList>
            <person name="Yasuike M."/>
            <person name="Kai W."/>
            <person name="Nakamura Y."/>
            <person name="Fujiwara A."/>
            <person name="Kawato Y."/>
            <person name="Hassan E.S."/>
            <person name="Mahmoud M.M."/>
            <person name="Nagai S."/>
            <person name="Kobayashi T."/>
            <person name="Ototake M."/>
            <person name="Nakai T."/>
        </authorList>
    </citation>
    <scope>NUCLEOTIDE SEQUENCE [LARGE SCALE GENOMIC DNA]</scope>
</reference>
<protein>
    <submittedName>
        <fullName evidence="1">Uncharacterized protein</fullName>
    </submittedName>
</protein>
<dbReference type="GeneID" id="16212533"/>
<proteinExistence type="predicted"/>